<sequence>MSNDLLFSILPRATQVPVKERGEVKPVEKATSSESLTDEEKALHDEERRVTEKYQQEHHREQQKKQPQKSAPSTGTEAQPDAENSGEPTPTGQRKKHIDRYV</sequence>
<keyword evidence="3" id="KW-1185">Reference proteome</keyword>
<feature type="compositionally biased region" description="Basic and acidic residues" evidence="1">
    <location>
        <begin position="18"/>
        <end position="28"/>
    </location>
</feature>
<dbReference type="Proteomes" id="UP001209257">
    <property type="component" value="Unassembled WGS sequence"/>
</dbReference>
<feature type="region of interest" description="Disordered" evidence="1">
    <location>
        <begin position="13"/>
        <end position="102"/>
    </location>
</feature>
<name>A0ABT2VS78_9ALTE</name>
<feature type="compositionally biased region" description="Basic and acidic residues" evidence="1">
    <location>
        <begin position="38"/>
        <end position="64"/>
    </location>
</feature>
<dbReference type="RefSeq" id="WP_262996196.1">
    <property type="nucleotide sequence ID" value="NZ_JAOTJC010000013.1"/>
</dbReference>
<reference evidence="3" key="1">
    <citation type="submission" date="2023-07" db="EMBL/GenBank/DDBJ databases">
        <title>Study on multiphase classification of strain Alteromonas salexigens isolated from the Yellow Sea.</title>
        <authorList>
            <person name="Sun L."/>
        </authorList>
    </citation>
    <scope>NUCLEOTIDE SEQUENCE [LARGE SCALE GENOMIC DNA]</scope>
    <source>
        <strain evidence="3">ASW11-19</strain>
    </source>
</reference>
<comment type="caution">
    <text evidence="2">The sequence shown here is derived from an EMBL/GenBank/DDBJ whole genome shotgun (WGS) entry which is preliminary data.</text>
</comment>
<accession>A0ABT2VS78</accession>
<evidence type="ECO:0000313" key="2">
    <source>
        <dbReference type="EMBL" id="MCU7555990.1"/>
    </source>
</evidence>
<dbReference type="EMBL" id="JAOTJC010000013">
    <property type="protein sequence ID" value="MCU7555990.1"/>
    <property type="molecule type" value="Genomic_DNA"/>
</dbReference>
<evidence type="ECO:0000256" key="1">
    <source>
        <dbReference type="SAM" id="MobiDB-lite"/>
    </source>
</evidence>
<protein>
    <submittedName>
        <fullName evidence="2">Uncharacterized protein</fullName>
    </submittedName>
</protein>
<proteinExistence type="predicted"/>
<feature type="compositionally biased region" description="Basic residues" evidence="1">
    <location>
        <begin position="93"/>
        <end position="102"/>
    </location>
</feature>
<evidence type="ECO:0000313" key="3">
    <source>
        <dbReference type="Proteomes" id="UP001209257"/>
    </source>
</evidence>
<gene>
    <name evidence="2" type="ORF">OCL06_15475</name>
</gene>
<organism evidence="2 3">
    <name type="scientific">Alteromonas salexigens</name>
    <dbReference type="NCBI Taxonomy" id="2982530"/>
    <lineage>
        <taxon>Bacteria</taxon>
        <taxon>Pseudomonadati</taxon>
        <taxon>Pseudomonadota</taxon>
        <taxon>Gammaproteobacteria</taxon>
        <taxon>Alteromonadales</taxon>
        <taxon>Alteromonadaceae</taxon>
        <taxon>Alteromonas/Salinimonas group</taxon>
        <taxon>Alteromonas</taxon>
    </lineage>
</organism>